<evidence type="ECO:0000256" key="1">
    <source>
        <dbReference type="SAM" id="MobiDB-lite"/>
    </source>
</evidence>
<keyword evidence="3" id="KW-1185">Reference proteome</keyword>
<dbReference type="AlphaFoldDB" id="A0AAV9PAX0"/>
<reference evidence="2 3" key="1">
    <citation type="submission" date="2023-08" db="EMBL/GenBank/DDBJ databases">
        <title>Black Yeasts Isolated from many extreme environments.</title>
        <authorList>
            <person name="Coleine C."/>
            <person name="Stajich J.E."/>
            <person name="Selbmann L."/>
        </authorList>
    </citation>
    <scope>NUCLEOTIDE SEQUENCE [LARGE SCALE GENOMIC DNA]</scope>
    <source>
        <strain evidence="2 3">CCFEE 5935</strain>
    </source>
</reference>
<gene>
    <name evidence="2" type="ORF">LTR77_005054</name>
</gene>
<feature type="region of interest" description="Disordered" evidence="1">
    <location>
        <begin position="67"/>
        <end position="86"/>
    </location>
</feature>
<accession>A0AAV9PAX0</accession>
<dbReference type="RefSeq" id="XP_064659664.1">
    <property type="nucleotide sequence ID" value="XM_064802303.1"/>
</dbReference>
<sequence length="363" mass="40879">MEPNVHVNRPDNNFVDKADDRLHMSDKLDSPWKGCFDILEQHLNTVVAGEVAKQLKEFQEARKRTLEVAERTDDAQQTSVPGNVEEGSKLHHTTEQYREIKADLRAENSAETQQFLFHLREDLQSQQGRQINASQENITKKVNKLWAEAASTLQKQPIDDPKIREIATGLMNEKKPNKVSTAINSLRRAVDQLHDLAESLTANNDSVNASINSLDTLVQDLGERLGTLETFDSSAAGDSREQHKKLRGRLDKAITRLNNISGDVGALTETVSTNNEGACSNHEQIQERVTDLATTTARLFCQREQHVALRQDHDQLARDYALLKIRCDKLEQLALQNNRDQLAIMAAMAANTKALWDRVVPCY</sequence>
<dbReference type="EMBL" id="JAVRRT010000007">
    <property type="protein sequence ID" value="KAK5170466.1"/>
    <property type="molecule type" value="Genomic_DNA"/>
</dbReference>
<evidence type="ECO:0000313" key="2">
    <source>
        <dbReference type="EMBL" id="KAK5170466.1"/>
    </source>
</evidence>
<dbReference type="Proteomes" id="UP001337655">
    <property type="component" value="Unassembled WGS sequence"/>
</dbReference>
<proteinExistence type="predicted"/>
<dbReference type="GeneID" id="89926398"/>
<protein>
    <submittedName>
        <fullName evidence="2">Uncharacterized protein</fullName>
    </submittedName>
</protein>
<evidence type="ECO:0000313" key="3">
    <source>
        <dbReference type="Proteomes" id="UP001337655"/>
    </source>
</evidence>
<name>A0AAV9PAX0_9PEZI</name>
<organism evidence="2 3">
    <name type="scientific">Saxophila tyrrhenica</name>
    <dbReference type="NCBI Taxonomy" id="1690608"/>
    <lineage>
        <taxon>Eukaryota</taxon>
        <taxon>Fungi</taxon>
        <taxon>Dikarya</taxon>
        <taxon>Ascomycota</taxon>
        <taxon>Pezizomycotina</taxon>
        <taxon>Dothideomycetes</taxon>
        <taxon>Dothideomycetidae</taxon>
        <taxon>Mycosphaerellales</taxon>
        <taxon>Extremaceae</taxon>
        <taxon>Saxophila</taxon>
    </lineage>
</organism>
<comment type="caution">
    <text evidence="2">The sequence shown here is derived from an EMBL/GenBank/DDBJ whole genome shotgun (WGS) entry which is preliminary data.</text>
</comment>